<evidence type="ECO:0000313" key="3">
    <source>
        <dbReference type="Proteomes" id="UP000799423"/>
    </source>
</evidence>
<dbReference type="Proteomes" id="UP000799423">
    <property type="component" value="Unassembled WGS sequence"/>
</dbReference>
<dbReference type="SUPFAM" id="SSF48208">
    <property type="entry name" value="Six-hairpin glycosidases"/>
    <property type="match status" value="1"/>
</dbReference>
<organism evidence="2 3">
    <name type="scientific">Plenodomus tracheiphilus IPT5</name>
    <dbReference type="NCBI Taxonomy" id="1408161"/>
    <lineage>
        <taxon>Eukaryota</taxon>
        <taxon>Fungi</taxon>
        <taxon>Dikarya</taxon>
        <taxon>Ascomycota</taxon>
        <taxon>Pezizomycotina</taxon>
        <taxon>Dothideomycetes</taxon>
        <taxon>Pleosporomycetidae</taxon>
        <taxon>Pleosporales</taxon>
        <taxon>Pleosporineae</taxon>
        <taxon>Leptosphaeriaceae</taxon>
        <taxon>Plenodomus</taxon>
    </lineage>
</organism>
<sequence>MARSQYAEAASIIRTIAFTESPPSAAHTNGYTESVDKRVAQLENYLDVAHSTLSFASQRLTEKVGVVAMVRYVWNQTGLDLWEVYGPYFFTLSATHRALVEGAAFAKKLG</sequence>
<dbReference type="GO" id="GO:0005975">
    <property type="term" value="P:carbohydrate metabolic process"/>
    <property type="evidence" value="ECO:0007669"/>
    <property type="project" value="InterPro"/>
</dbReference>
<dbReference type="InterPro" id="IPR011613">
    <property type="entry name" value="GH15-like"/>
</dbReference>
<keyword evidence="2" id="KW-0378">Hydrolase</keyword>
<dbReference type="OrthoDB" id="6123450at2759"/>
<dbReference type="Pfam" id="PF00723">
    <property type="entry name" value="Glyco_hydro_15"/>
    <property type="match status" value="1"/>
</dbReference>
<dbReference type="AlphaFoldDB" id="A0A6A7BFJ1"/>
<dbReference type="Gene3D" id="1.50.10.10">
    <property type="match status" value="1"/>
</dbReference>
<protein>
    <submittedName>
        <fullName evidence="2">Glycoside hydrolase family 15 protein</fullName>
    </submittedName>
</protein>
<proteinExistence type="predicted"/>
<evidence type="ECO:0000313" key="2">
    <source>
        <dbReference type="EMBL" id="KAF2854184.1"/>
    </source>
</evidence>
<feature type="domain" description="GH15-like" evidence="1">
    <location>
        <begin position="67"/>
        <end position="110"/>
    </location>
</feature>
<dbReference type="InterPro" id="IPR008928">
    <property type="entry name" value="6-hairpin_glycosidase_sf"/>
</dbReference>
<name>A0A6A7BFJ1_9PLEO</name>
<reference evidence="2" key="1">
    <citation type="submission" date="2020-01" db="EMBL/GenBank/DDBJ databases">
        <authorList>
            <consortium name="DOE Joint Genome Institute"/>
            <person name="Haridas S."/>
            <person name="Albert R."/>
            <person name="Binder M."/>
            <person name="Bloem J."/>
            <person name="Labutti K."/>
            <person name="Salamov A."/>
            <person name="Andreopoulos B."/>
            <person name="Baker S.E."/>
            <person name="Barry K."/>
            <person name="Bills G."/>
            <person name="Bluhm B.H."/>
            <person name="Cannon C."/>
            <person name="Castanera R."/>
            <person name="Culley D.E."/>
            <person name="Daum C."/>
            <person name="Ezra D."/>
            <person name="Gonzalez J.B."/>
            <person name="Henrissat B."/>
            <person name="Kuo A."/>
            <person name="Liang C."/>
            <person name="Lipzen A."/>
            <person name="Lutzoni F."/>
            <person name="Magnuson J."/>
            <person name="Mondo S."/>
            <person name="Nolan M."/>
            <person name="Ohm R."/>
            <person name="Pangilinan J."/>
            <person name="Park H.-J."/>
            <person name="Ramirez L."/>
            <person name="Alfaro M."/>
            <person name="Sun H."/>
            <person name="Tritt A."/>
            <person name="Yoshinaga Y."/>
            <person name="Zwiers L.-H."/>
            <person name="Turgeon B.G."/>
            <person name="Goodwin S.B."/>
            <person name="Spatafora J.W."/>
            <person name="Crous P.W."/>
            <person name="Grigoriev I.V."/>
        </authorList>
    </citation>
    <scope>NUCLEOTIDE SEQUENCE</scope>
    <source>
        <strain evidence="2">IPT5</strain>
    </source>
</reference>
<evidence type="ECO:0000259" key="1">
    <source>
        <dbReference type="Pfam" id="PF00723"/>
    </source>
</evidence>
<dbReference type="EMBL" id="MU006293">
    <property type="protein sequence ID" value="KAF2854184.1"/>
    <property type="molecule type" value="Genomic_DNA"/>
</dbReference>
<dbReference type="GO" id="GO:0016787">
    <property type="term" value="F:hydrolase activity"/>
    <property type="evidence" value="ECO:0007669"/>
    <property type="project" value="UniProtKB-KW"/>
</dbReference>
<gene>
    <name evidence="2" type="ORF">T440DRAFT_514916</name>
</gene>
<keyword evidence="3" id="KW-1185">Reference proteome</keyword>
<accession>A0A6A7BFJ1</accession>
<dbReference type="InterPro" id="IPR012341">
    <property type="entry name" value="6hp_glycosidase-like_sf"/>
</dbReference>